<gene>
    <name evidence="1" type="ORF">BMBtpLA3_47</name>
</gene>
<protein>
    <submittedName>
        <fullName evidence="1">Major capsid protein</fullName>
    </submittedName>
</protein>
<evidence type="ECO:0000313" key="2">
    <source>
        <dbReference type="Proteomes" id="UP000226338"/>
    </source>
</evidence>
<dbReference type="EMBL" id="KX190834">
    <property type="protein sequence ID" value="ANT40082.1"/>
    <property type="molecule type" value="Genomic_DNA"/>
</dbReference>
<reference evidence="1 2" key="1">
    <citation type="submission" date="2016-05" db="EMBL/GenBank/DDBJ databases">
        <title>Undiscovered low abundance phages are ubiquitous in bacterial genomes.</title>
        <authorList>
            <person name="Dong Z."/>
            <person name="Liu H."/>
            <person name="Zheng J."/>
            <person name="Peng D."/>
        </authorList>
    </citation>
    <scope>NUCLEOTIDE SEQUENCE [LARGE SCALE GENOMIC DNA]</scope>
</reference>
<evidence type="ECO:0000313" key="1">
    <source>
        <dbReference type="EMBL" id="ANT40082.1"/>
    </source>
</evidence>
<proteinExistence type="predicted"/>
<sequence length="278" mass="30691">MTTLNLTEKFSPLVDERFAPSAVTTASTNQDYEFTGAKGIKITSVQTVEMNDYKRSGQGRYGQADELGNDLQEEIMKKDRSFTFTMDKMNEEESEVKVAPAIARQMREVVIPEIETYRLKVMSEGAGTKVDGAITKTNAYESFLAGQETLDDHFVPENRVCHATPAYINKLKLDDNYTKASDLAQGTILLKGQVGEVDGVAIIKTPKSFMNGQEFIITHKSATVAPVKLAETKVHLDPPGISGTLVEGRFYYDAFVLDMKKNAIYAHAGKVEKATAKN</sequence>
<organism evidence="1 2">
    <name type="scientific">Bacillus phage BMBtpLA3</name>
    <dbReference type="NCBI Taxonomy" id="1868824"/>
    <lineage>
        <taxon>Viruses</taxon>
        <taxon>Duplodnaviria</taxon>
        <taxon>Heunggongvirae</taxon>
        <taxon>Uroviricota</taxon>
        <taxon>Caudoviricetes</taxon>
        <taxon>Lwoffvirus</taxon>
        <taxon>Lwoffvirus TP21</taxon>
    </lineage>
</organism>
<accession>A0A1B1P7J5</accession>
<name>A0A1B1P7J5_9CAUD</name>
<dbReference type="Proteomes" id="UP000226338">
    <property type="component" value="Segment"/>
</dbReference>